<feature type="compositionally biased region" description="Polar residues" evidence="8">
    <location>
        <begin position="434"/>
        <end position="447"/>
    </location>
</feature>
<feature type="region of interest" description="Disordered" evidence="8">
    <location>
        <begin position="568"/>
        <end position="606"/>
    </location>
</feature>
<keyword evidence="9" id="KW-0812">Transmembrane</keyword>
<dbReference type="EMBL" id="DRLF01000263">
    <property type="protein sequence ID" value="HEC06678.1"/>
    <property type="molecule type" value="Genomic_DNA"/>
</dbReference>
<keyword evidence="3" id="KW-0808">Transferase</keyword>
<gene>
    <name evidence="11" type="ORF">ENJ12_07490</name>
</gene>
<evidence type="ECO:0000256" key="1">
    <source>
        <dbReference type="ARBA" id="ARBA00012513"/>
    </source>
</evidence>
<dbReference type="PROSITE" id="PS50011">
    <property type="entry name" value="PROTEIN_KINASE_DOM"/>
    <property type="match status" value="1"/>
</dbReference>
<evidence type="ECO:0000256" key="2">
    <source>
        <dbReference type="ARBA" id="ARBA00022527"/>
    </source>
</evidence>
<dbReference type="InterPro" id="IPR000719">
    <property type="entry name" value="Prot_kinase_dom"/>
</dbReference>
<keyword evidence="4 7" id="KW-0547">Nucleotide-binding</keyword>
<dbReference type="InterPro" id="IPR008271">
    <property type="entry name" value="Ser/Thr_kinase_AS"/>
</dbReference>
<evidence type="ECO:0000313" key="11">
    <source>
        <dbReference type="EMBL" id="HEC06678.1"/>
    </source>
</evidence>
<dbReference type="PROSITE" id="PS00107">
    <property type="entry name" value="PROTEIN_KINASE_ATP"/>
    <property type="match status" value="1"/>
</dbReference>
<dbReference type="GO" id="GO:0005524">
    <property type="term" value="F:ATP binding"/>
    <property type="evidence" value="ECO:0007669"/>
    <property type="project" value="UniProtKB-UniRule"/>
</dbReference>
<dbReference type="PANTHER" id="PTHR43289">
    <property type="entry name" value="MITOGEN-ACTIVATED PROTEIN KINASE KINASE KINASE 20-RELATED"/>
    <property type="match status" value="1"/>
</dbReference>
<dbReference type="SMART" id="SM00220">
    <property type="entry name" value="S_TKc"/>
    <property type="match status" value="1"/>
</dbReference>
<dbReference type="Gene3D" id="1.25.40.10">
    <property type="entry name" value="Tetratricopeptide repeat domain"/>
    <property type="match status" value="1"/>
</dbReference>
<dbReference type="Proteomes" id="UP000886339">
    <property type="component" value="Unassembled WGS sequence"/>
</dbReference>
<dbReference type="InterPro" id="IPR011009">
    <property type="entry name" value="Kinase-like_dom_sf"/>
</dbReference>
<dbReference type="AlphaFoldDB" id="A0A831W8C3"/>
<dbReference type="Pfam" id="PF00069">
    <property type="entry name" value="Pkinase"/>
    <property type="match status" value="1"/>
</dbReference>
<evidence type="ECO:0000256" key="3">
    <source>
        <dbReference type="ARBA" id="ARBA00022679"/>
    </source>
</evidence>
<evidence type="ECO:0000256" key="9">
    <source>
        <dbReference type="SAM" id="Phobius"/>
    </source>
</evidence>
<keyword evidence="2 11" id="KW-0723">Serine/threonine-protein kinase</keyword>
<feature type="compositionally biased region" description="Polar residues" evidence="8">
    <location>
        <begin position="596"/>
        <end position="606"/>
    </location>
</feature>
<dbReference type="CDD" id="cd14014">
    <property type="entry name" value="STKc_PknB_like"/>
    <property type="match status" value="1"/>
</dbReference>
<dbReference type="EC" id="2.7.11.1" evidence="1"/>
<organism evidence="11">
    <name type="scientific">Thiolapillus brandeum</name>
    <dbReference type="NCBI Taxonomy" id="1076588"/>
    <lineage>
        <taxon>Bacteria</taxon>
        <taxon>Pseudomonadati</taxon>
        <taxon>Pseudomonadota</taxon>
        <taxon>Gammaproteobacteria</taxon>
        <taxon>Chromatiales</taxon>
        <taxon>Sedimenticolaceae</taxon>
        <taxon>Thiolapillus</taxon>
    </lineage>
</organism>
<keyword evidence="6 7" id="KW-0067">ATP-binding</keyword>
<dbReference type="GO" id="GO:0004674">
    <property type="term" value="F:protein serine/threonine kinase activity"/>
    <property type="evidence" value="ECO:0007669"/>
    <property type="project" value="UniProtKB-KW"/>
</dbReference>
<keyword evidence="5 11" id="KW-0418">Kinase</keyword>
<feature type="compositionally biased region" description="Low complexity" evidence="8">
    <location>
        <begin position="456"/>
        <end position="465"/>
    </location>
</feature>
<evidence type="ECO:0000256" key="6">
    <source>
        <dbReference type="ARBA" id="ARBA00022840"/>
    </source>
</evidence>
<dbReference type="InterPro" id="IPR017441">
    <property type="entry name" value="Protein_kinase_ATP_BS"/>
</dbReference>
<accession>A0A831W8C3</accession>
<evidence type="ECO:0000256" key="7">
    <source>
        <dbReference type="PROSITE-ProRule" id="PRU10141"/>
    </source>
</evidence>
<comment type="caution">
    <text evidence="11">The sequence shown here is derived from an EMBL/GenBank/DDBJ whole genome shotgun (WGS) entry which is preliminary data.</text>
</comment>
<reference evidence="11" key="1">
    <citation type="journal article" date="2020" name="mSystems">
        <title>Genome- and Community-Level Interaction Insights into Carbon Utilization and Element Cycling Functions of Hydrothermarchaeota in Hydrothermal Sediment.</title>
        <authorList>
            <person name="Zhou Z."/>
            <person name="Liu Y."/>
            <person name="Xu W."/>
            <person name="Pan J."/>
            <person name="Luo Z.H."/>
            <person name="Li M."/>
        </authorList>
    </citation>
    <scope>NUCLEOTIDE SEQUENCE [LARGE SCALE GENOMIC DNA]</scope>
    <source>
        <strain evidence="11">HyVt-458</strain>
    </source>
</reference>
<feature type="transmembrane region" description="Helical" evidence="9">
    <location>
        <begin position="332"/>
        <end position="351"/>
    </location>
</feature>
<feature type="binding site" evidence="7">
    <location>
        <position position="73"/>
    </location>
    <ligand>
        <name>ATP</name>
        <dbReference type="ChEBI" id="CHEBI:30616"/>
    </ligand>
</feature>
<feature type="region of interest" description="Disordered" evidence="8">
    <location>
        <begin position="407"/>
        <end position="466"/>
    </location>
</feature>
<feature type="domain" description="Protein kinase" evidence="10">
    <location>
        <begin position="44"/>
        <end position="293"/>
    </location>
</feature>
<proteinExistence type="predicted"/>
<name>A0A831W8C3_9GAMM</name>
<dbReference type="SUPFAM" id="SSF56112">
    <property type="entry name" value="Protein kinase-like (PK-like)"/>
    <property type="match status" value="1"/>
</dbReference>
<keyword evidence="9" id="KW-1133">Transmembrane helix</keyword>
<dbReference type="FunFam" id="1.10.510.10:FF:000021">
    <property type="entry name" value="Serine/threonine protein kinase"/>
    <property type="match status" value="1"/>
</dbReference>
<evidence type="ECO:0000256" key="8">
    <source>
        <dbReference type="SAM" id="MobiDB-lite"/>
    </source>
</evidence>
<keyword evidence="9" id="KW-0472">Membrane</keyword>
<feature type="compositionally biased region" description="Pro residues" evidence="8">
    <location>
        <begin position="574"/>
        <end position="589"/>
    </location>
</feature>
<protein>
    <recommendedName>
        <fullName evidence="1">non-specific serine/threonine protein kinase</fullName>
        <ecNumber evidence="1">2.7.11.1</ecNumber>
    </recommendedName>
</protein>
<evidence type="ECO:0000256" key="4">
    <source>
        <dbReference type="ARBA" id="ARBA00022741"/>
    </source>
</evidence>
<dbReference type="PANTHER" id="PTHR43289:SF6">
    <property type="entry name" value="SERINE_THREONINE-PROTEIN KINASE NEKL-3"/>
    <property type="match status" value="1"/>
</dbReference>
<sequence>MANRPRKKVHSRQGIIYPFEERNTSSNTKQEMDADLSDICIPGYKILSLIGEGANATVYLAMQESLNRPVALKILQKFDHPAQAVRFFNEGQIVASMNHPNIITIYDIGSVGSQQYIAMEYLENGSLRDRVKAGVSPTAALDIVQSIGSALEFVHQMGIVHRDIKPENILFHKSGIPKITDFGVAKALDRDMNLTMDGTALGSPYYLSPEQAEGKDLDGRSDIYSLGVILFELLAQRKPYLGESQIEVIFGHLNKPIPSLPEKHLHYQALVEKMMAKDANNRFTSVKEMLEYLNAFRDLGGNRSGRRIADLEKNGHTGSDGKTPTAQRLKRPLLIAAAGIAIALAAVTLIVNKPSPPAISASPPANPVQEQKPDQALQALHSQATDEKKAPQQEENRVMPDIAVQPVLPMPTGELPASAESQDAESTIADAETESNSAVLSGETSADMTAGENPEDTAPAATTEDTVAEEETVESLMQKADEALKKYRLTSPKNSSAYYYYSKILKLDPGNKAASRGISKLAGKYGILADKALQKEDEEKARSYVERGLRIRPRDDALLARMAHLDELRAARLAPPPPPPPEPVKPPPEPEPKPVNSSLQLLESLE</sequence>
<dbReference type="InterPro" id="IPR011990">
    <property type="entry name" value="TPR-like_helical_dom_sf"/>
</dbReference>
<evidence type="ECO:0000256" key="5">
    <source>
        <dbReference type="ARBA" id="ARBA00022777"/>
    </source>
</evidence>
<dbReference type="PROSITE" id="PS00108">
    <property type="entry name" value="PROTEIN_KINASE_ST"/>
    <property type="match status" value="1"/>
</dbReference>
<dbReference type="Gene3D" id="1.10.510.10">
    <property type="entry name" value="Transferase(Phosphotransferase) domain 1"/>
    <property type="match status" value="1"/>
</dbReference>
<evidence type="ECO:0000259" key="10">
    <source>
        <dbReference type="PROSITE" id="PS50011"/>
    </source>
</evidence>